<dbReference type="PANTHER" id="PTHR11482:SF6">
    <property type="entry name" value="ORNITHINE DECARBOXYLASE 1-RELATED"/>
    <property type="match status" value="1"/>
</dbReference>
<evidence type="ECO:0000256" key="8">
    <source>
        <dbReference type="ARBA" id="ARBA00049127"/>
    </source>
</evidence>
<comment type="caution">
    <text evidence="11">The sequence shown here is derived from an EMBL/GenBank/DDBJ whole genome shotgun (WGS) entry which is preliminary data.</text>
</comment>
<sequence>MTPPFVHEPAPDSGPQPPVAPEIRTVRAGRREGQSFGDESGESVRHHGGVGVGRVSPHLALDLAVVRRAHRAVREALHGVELCYAVKANPHPDVLALLVAEGASFDLASPGELDLCRVAGARPERLSWGNPVKKAADVRAARAAGVTRFTTDAPDDVDLLAREAPGAAIGVRLAVGDEGAATPFAGKFGATPDEAVALLERARAGGLDAAGVGFHVGSQQRDPAAWARAVDAAAHVAGRLGEHAPAELNLGGGFPTVHAGGPVPDLCTVASAVRDALARHPWWRPRLIAEPGRALVADAGVLHAEVVLVAERAGRRWVYLDVGRYQGLAETEAEMIVYRLRTPGNTGPTGPVVLAGPTCDGDDVLYRHADVRLPLDLAPGDVVELLGAGAYTASYASVGFNGLPPLPVYVHDAPKEGGR</sequence>
<dbReference type="PROSITE" id="PS00878">
    <property type="entry name" value="ODR_DC_2_1"/>
    <property type="match status" value="1"/>
</dbReference>
<evidence type="ECO:0000256" key="2">
    <source>
        <dbReference type="ARBA" id="ARBA00008872"/>
    </source>
</evidence>
<keyword evidence="4" id="KW-0663">Pyridoxal phosphate</keyword>
<evidence type="ECO:0000256" key="7">
    <source>
        <dbReference type="ARBA" id="ARBA00034138"/>
    </source>
</evidence>
<evidence type="ECO:0000256" key="4">
    <source>
        <dbReference type="ARBA" id="ARBA00022898"/>
    </source>
</evidence>
<dbReference type="InterPro" id="IPR009006">
    <property type="entry name" value="Ala_racemase/Decarboxylase_C"/>
</dbReference>
<keyword evidence="5" id="KW-0456">Lyase</keyword>
<dbReference type="PRINTS" id="PR01179">
    <property type="entry name" value="ODADCRBXLASE"/>
</dbReference>
<evidence type="ECO:0000259" key="10">
    <source>
        <dbReference type="Pfam" id="PF02784"/>
    </source>
</evidence>
<dbReference type="EMBL" id="BAABHO010000006">
    <property type="protein sequence ID" value="GAA4779136.1"/>
    <property type="molecule type" value="Genomic_DNA"/>
</dbReference>
<protein>
    <recommendedName>
        <fullName evidence="7">ornithine decarboxylase</fullName>
        <ecNumber evidence="7">4.1.1.17</ecNumber>
    </recommendedName>
</protein>
<proteinExistence type="inferred from homology"/>
<organism evidence="11 12">
    <name type="scientific">Actinomycetospora chlora</name>
    <dbReference type="NCBI Taxonomy" id="663608"/>
    <lineage>
        <taxon>Bacteria</taxon>
        <taxon>Bacillati</taxon>
        <taxon>Actinomycetota</taxon>
        <taxon>Actinomycetes</taxon>
        <taxon>Pseudonocardiales</taxon>
        <taxon>Pseudonocardiaceae</taxon>
        <taxon>Actinomycetospora</taxon>
    </lineage>
</organism>
<dbReference type="SUPFAM" id="SSF51419">
    <property type="entry name" value="PLP-binding barrel"/>
    <property type="match status" value="1"/>
</dbReference>
<dbReference type="Gene3D" id="3.20.20.10">
    <property type="entry name" value="Alanine racemase"/>
    <property type="match status" value="1"/>
</dbReference>
<dbReference type="Pfam" id="PF02784">
    <property type="entry name" value="Orn_Arg_deC_N"/>
    <property type="match status" value="1"/>
</dbReference>
<comment type="cofactor">
    <cofactor evidence="1">
        <name>pyridoxal 5'-phosphate</name>
        <dbReference type="ChEBI" id="CHEBI:597326"/>
    </cofactor>
</comment>
<evidence type="ECO:0000256" key="1">
    <source>
        <dbReference type="ARBA" id="ARBA00001933"/>
    </source>
</evidence>
<dbReference type="InterPro" id="IPR000183">
    <property type="entry name" value="Orn/DAP/Arg_de-COase"/>
</dbReference>
<keyword evidence="3" id="KW-0210">Decarboxylase</keyword>
<evidence type="ECO:0000313" key="12">
    <source>
        <dbReference type="Proteomes" id="UP001500928"/>
    </source>
</evidence>
<comment type="similarity">
    <text evidence="2">Belongs to the Orn/Lys/Arg decarboxylase class-II family.</text>
</comment>
<evidence type="ECO:0000256" key="3">
    <source>
        <dbReference type="ARBA" id="ARBA00022793"/>
    </source>
</evidence>
<comment type="pathway">
    <text evidence="6">Amine and polyamine biosynthesis; putrescine biosynthesis via L-ornithine pathway; putrescine from L-ornithine: step 1/1.</text>
</comment>
<evidence type="ECO:0000256" key="9">
    <source>
        <dbReference type="SAM" id="MobiDB-lite"/>
    </source>
</evidence>
<gene>
    <name evidence="11" type="ORF">GCM10023200_10260</name>
</gene>
<evidence type="ECO:0000256" key="6">
    <source>
        <dbReference type="ARBA" id="ARBA00034115"/>
    </source>
</evidence>
<dbReference type="InterPro" id="IPR002433">
    <property type="entry name" value="Orn_de-COase"/>
</dbReference>
<feature type="domain" description="Orn/DAP/Arg decarboxylase 2 N-terminal" evidence="10">
    <location>
        <begin position="64"/>
        <end position="297"/>
    </location>
</feature>
<comment type="catalytic activity">
    <reaction evidence="8">
        <text>L-ornithine + H(+) = putrescine + CO2</text>
        <dbReference type="Rhea" id="RHEA:22964"/>
        <dbReference type="ChEBI" id="CHEBI:15378"/>
        <dbReference type="ChEBI" id="CHEBI:16526"/>
        <dbReference type="ChEBI" id="CHEBI:46911"/>
        <dbReference type="ChEBI" id="CHEBI:326268"/>
        <dbReference type="EC" id="4.1.1.17"/>
    </reaction>
</comment>
<dbReference type="PANTHER" id="PTHR11482">
    <property type="entry name" value="ARGININE/DIAMINOPIMELATE/ORNITHINE DECARBOXYLASE"/>
    <property type="match status" value="1"/>
</dbReference>
<accession>A0ABP9AFM6</accession>
<dbReference type="InterPro" id="IPR022644">
    <property type="entry name" value="De-COase2_N"/>
</dbReference>
<name>A0ABP9AFM6_9PSEU</name>
<dbReference type="Proteomes" id="UP001500928">
    <property type="component" value="Unassembled WGS sequence"/>
</dbReference>
<dbReference type="CDD" id="cd00622">
    <property type="entry name" value="PLPDE_III_ODC"/>
    <property type="match status" value="1"/>
</dbReference>
<dbReference type="SUPFAM" id="SSF50621">
    <property type="entry name" value="Alanine racemase C-terminal domain-like"/>
    <property type="match status" value="1"/>
</dbReference>
<feature type="region of interest" description="Disordered" evidence="9">
    <location>
        <begin position="1"/>
        <end position="51"/>
    </location>
</feature>
<dbReference type="Gene3D" id="2.40.37.10">
    <property type="entry name" value="Lyase, Ornithine Decarboxylase, Chain A, domain 1"/>
    <property type="match status" value="1"/>
</dbReference>
<reference evidence="12" key="1">
    <citation type="journal article" date="2019" name="Int. J. Syst. Evol. Microbiol.">
        <title>The Global Catalogue of Microorganisms (GCM) 10K type strain sequencing project: providing services to taxonomists for standard genome sequencing and annotation.</title>
        <authorList>
            <consortium name="The Broad Institute Genomics Platform"/>
            <consortium name="The Broad Institute Genome Sequencing Center for Infectious Disease"/>
            <person name="Wu L."/>
            <person name="Ma J."/>
        </authorList>
    </citation>
    <scope>NUCLEOTIDE SEQUENCE [LARGE SCALE GENOMIC DNA]</scope>
    <source>
        <strain evidence="12">JCM 17979</strain>
    </source>
</reference>
<keyword evidence="12" id="KW-1185">Reference proteome</keyword>
<dbReference type="EC" id="4.1.1.17" evidence="7"/>
<evidence type="ECO:0000256" key="5">
    <source>
        <dbReference type="ARBA" id="ARBA00023239"/>
    </source>
</evidence>
<evidence type="ECO:0000313" key="11">
    <source>
        <dbReference type="EMBL" id="GAA4779136.1"/>
    </source>
</evidence>
<dbReference type="InterPro" id="IPR029066">
    <property type="entry name" value="PLP-binding_barrel"/>
</dbReference>
<dbReference type="PRINTS" id="PR01182">
    <property type="entry name" value="ORNDCRBXLASE"/>
</dbReference>
<dbReference type="InterPro" id="IPR022653">
    <property type="entry name" value="De-COase2_pyr-phos_BS"/>
</dbReference>